<proteinExistence type="predicted"/>
<reference evidence="2" key="1">
    <citation type="submission" date="2016-04" db="EMBL/GenBank/DDBJ databases">
        <authorList>
            <person name="Nguyen H.D."/>
            <person name="Samba Siva P."/>
            <person name="Cullis J."/>
            <person name="Levesque C.A."/>
            <person name="Hambleton S."/>
        </authorList>
    </citation>
    <scope>NUCLEOTIDE SEQUENCE</scope>
    <source>
        <strain evidence="2">DAOMC 236416</strain>
    </source>
</reference>
<sequence length="118" mass="13146">MLLVCTIYSCQSSRTDLGTFLRVHLNTLRILLSVGRHTLRSTGNRMTGEIQNQLNAKTRAKNATARGGRGGEVGRTVELPPVKSGSSRSGWQTSYVQTWRQPPYADLESPMRNRSVKQ</sequence>
<comment type="caution">
    <text evidence="2">The sequence shown here is derived from an EMBL/GenBank/DDBJ whole genome shotgun (WGS) entry which is preliminary data.</text>
</comment>
<feature type="region of interest" description="Disordered" evidence="1">
    <location>
        <begin position="56"/>
        <end position="94"/>
    </location>
</feature>
<evidence type="ECO:0000313" key="3">
    <source>
        <dbReference type="Proteomes" id="UP000077521"/>
    </source>
</evidence>
<reference evidence="2" key="2">
    <citation type="journal article" date="2019" name="IMA Fungus">
        <title>Genome sequencing and comparison of five Tilletia species to identify candidate genes for the detection of regulated species infecting wheat.</title>
        <authorList>
            <person name="Nguyen H.D.T."/>
            <person name="Sultana T."/>
            <person name="Kesanakurti P."/>
            <person name="Hambleton S."/>
        </authorList>
    </citation>
    <scope>NUCLEOTIDE SEQUENCE</scope>
    <source>
        <strain evidence="2">DAOMC 236416</strain>
    </source>
</reference>
<accession>A0A8T8SRW7</accession>
<organism evidence="2 3">
    <name type="scientific">Tilletia indica</name>
    <dbReference type="NCBI Taxonomy" id="43049"/>
    <lineage>
        <taxon>Eukaryota</taxon>
        <taxon>Fungi</taxon>
        <taxon>Dikarya</taxon>
        <taxon>Basidiomycota</taxon>
        <taxon>Ustilaginomycotina</taxon>
        <taxon>Exobasidiomycetes</taxon>
        <taxon>Tilletiales</taxon>
        <taxon>Tilletiaceae</taxon>
        <taxon>Tilletia</taxon>
    </lineage>
</organism>
<name>A0A8T8SRW7_9BASI</name>
<dbReference type="AlphaFoldDB" id="A0A8T8SRW7"/>
<protein>
    <submittedName>
        <fullName evidence="2">Uncharacterized protein</fullName>
    </submittedName>
</protein>
<dbReference type="EMBL" id="LWDF02000460">
    <property type="protein sequence ID" value="KAE8246714.1"/>
    <property type="molecule type" value="Genomic_DNA"/>
</dbReference>
<dbReference type="Proteomes" id="UP000077521">
    <property type="component" value="Unassembled WGS sequence"/>
</dbReference>
<feature type="compositionally biased region" description="Polar residues" evidence="1">
    <location>
        <begin position="84"/>
        <end position="94"/>
    </location>
</feature>
<evidence type="ECO:0000256" key="1">
    <source>
        <dbReference type="SAM" id="MobiDB-lite"/>
    </source>
</evidence>
<gene>
    <name evidence="2" type="ORF">A4X13_0g5657</name>
</gene>
<keyword evidence="3" id="KW-1185">Reference proteome</keyword>
<evidence type="ECO:0000313" key="2">
    <source>
        <dbReference type="EMBL" id="KAE8246714.1"/>
    </source>
</evidence>